<comment type="similarity">
    <text evidence="2">Belongs to the fabD family.</text>
</comment>
<dbReference type="InterPro" id="IPR001227">
    <property type="entry name" value="Ac_transferase_dom_sf"/>
</dbReference>
<dbReference type="KEGG" id="tsph:KIH39_05045"/>
<dbReference type="PANTHER" id="PTHR47170:SF2">
    <property type="entry name" value="MALONYL-COA:ACP TRANSACYLASE (MAT) DOMAIN-CONTAINING PROTEIN"/>
    <property type="match status" value="1"/>
</dbReference>
<feature type="active site" evidence="3">
    <location>
        <position position="95"/>
    </location>
</feature>
<dbReference type="Gene3D" id="3.30.70.250">
    <property type="entry name" value="Malonyl-CoA ACP transacylase, ACP-binding"/>
    <property type="match status" value="1"/>
</dbReference>
<dbReference type="SUPFAM" id="SSF55048">
    <property type="entry name" value="Probable ACP-binding domain of malonyl-CoA ACP transacylase"/>
    <property type="match status" value="1"/>
</dbReference>
<keyword evidence="6" id="KW-1185">Reference proteome</keyword>
<dbReference type="Pfam" id="PF00698">
    <property type="entry name" value="Acyl_transf_1"/>
    <property type="match status" value="1"/>
</dbReference>
<evidence type="ECO:0000256" key="1">
    <source>
        <dbReference type="ARBA" id="ARBA00018953"/>
    </source>
</evidence>
<dbReference type="Gene3D" id="3.40.366.10">
    <property type="entry name" value="Malonyl-Coenzyme A Acyl Carrier Protein, domain 2"/>
    <property type="match status" value="1"/>
</dbReference>
<evidence type="ECO:0000259" key="4">
    <source>
        <dbReference type="SMART" id="SM00827"/>
    </source>
</evidence>
<dbReference type="EMBL" id="CP074694">
    <property type="protein sequence ID" value="QVL33285.1"/>
    <property type="molecule type" value="Genomic_DNA"/>
</dbReference>
<keyword evidence="2 5" id="KW-0012">Acyltransferase</keyword>
<dbReference type="PANTHER" id="PTHR47170">
    <property type="entry name" value="MALONYL-COA ACP TRANSACYLASE, ACP-BINDING"/>
    <property type="match status" value="1"/>
</dbReference>
<dbReference type="RefSeq" id="WP_213498175.1">
    <property type="nucleotide sequence ID" value="NZ_CP074694.1"/>
</dbReference>
<dbReference type="AlphaFoldDB" id="A0A8E6B707"/>
<dbReference type="SMART" id="SM00827">
    <property type="entry name" value="PKS_AT"/>
    <property type="match status" value="1"/>
</dbReference>
<keyword evidence="2 5" id="KW-0808">Transferase</keyword>
<evidence type="ECO:0000313" key="5">
    <source>
        <dbReference type="EMBL" id="QVL33285.1"/>
    </source>
</evidence>
<reference evidence="5" key="1">
    <citation type="submission" date="2021-05" db="EMBL/GenBank/DDBJ databases">
        <title>Complete genome sequence of the cellulolytic planctomycete Telmatocola sphagniphila SP2T and characterization of the first cellulase from planctomycetes.</title>
        <authorList>
            <person name="Rakitin A.L."/>
            <person name="Beletsky A.V."/>
            <person name="Naumoff D.G."/>
            <person name="Kulichevskaya I.S."/>
            <person name="Mardanov A.V."/>
            <person name="Ravin N.V."/>
            <person name="Dedysh S.N."/>
        </authorList>
    </citation>
    <scope>NUCLEOTIDE SEQUENCE</scope>
    <source>
        <strain evidence="5">SP2T</strain>
    </source>
</reference>
<dbReference type="InterPro" id="IPR014043">
    <property type="entry name" value="Acyl_transferase_dom"/>
</dbReference>
<sequence>MSRTAFLFPGQGAQIVGMGKALVEASSKAKALFEQANSILGFDLLNLCLNGPKERLDATDVSQPAIFVASLAALEHLRESEPNTVSSCETTAGLSLGEYTSLVFAGALSFEDGLRVVKVRGEAMQAAAEATPSGMVSVLGFNVPEVEELVVEARAVGVLQIANYLCPGNTVVSGTREACDKLLQIAEARGARTVPLAVAGAFHTNLMKPADDKLAAALEQVTFLTPRIPIWSNVDGRPHDNPSELKSLLIRQVVSPVMWEDLMRGMISQGINDFVEIGPGRVLAGLLKRVDRKLPCRNISA</sequence>
<comment type="catalytic activity">
    <reaction evidence="2">
        <text>holo-[ACP] + malonyl-CoA = malonyl-[ACP] + CoA</text>
        <dbReference type="Rhea" id="RHEA:41792"/>
        <dbReference type="Rhea" id="RHEA-COMP:9623"/>
        <dbReference type="Rhea" id="RHEA-COMP:9685"/>
        <dbReference type="ChEBI" id="CHEBI:57287"/>
        <dbReference type="ChEBI" id="CHEBI:57384"/>
        <dbReference type="ChEBI" id="CHEBI:64479"/>
        <dbReference type="ChEBI" id="CHEBI:78449"/>
        <dbReference type="EC" id="2.3.1.39"/>
    </reaction>
</comment>
<dbReference type="Proteomes" id="UP000676194">
    <property type="component" value="Chromosome"/>
</dbReference>
<dbReference type="InterPro" id="IPR024925">
    <property type="entry name" value="Malonyl_CoA-ACP_transAc"/>
</dbReference>
<organism evidence="5 6">
    <name type="scientific">Telmatocola sphagniphila</name>
    <dbReference type="NCBI Taxonomy" id="1123043"/>
    <lineage>
        <taxon>Bacteria</taxon>
        <taxon>Pseudomonadati</taxon>
        <taxon>Planctomycetota</taxon>
        <taxon>Planctomycetia</taxon>
        <taxon>Gemmatales</taxon>
        <taxon>Gemmataceae</taxon>
    </lineage>
</organism>
<protein>
    <recommendedName>
        <fullName evidence="1 2">Malonyl CoA-acyl carrier protein transacylase</fullName>
        <ecNumber evidence="2">2.3.1.39</ecNumber>
    </recommendedName>
</protein>
<dbReference type="EC" id="2.3.1.39" evidence="2"/>
<name>A0A8E6B707_9BACT</name>
<proteinExistence type="inferred from homology"/>
<evidence type="ECO:0000256" key="3">
    <source>
        <dbReference type="PIRSR" id="PIRSR000446-1"/>
    </source>
</evidence>
<dbReference type="NCBIfam" id="TIGR00128">
    <property type="entry name" value="fabD"/>
    <property type="match status" value="1"/>
</dbReference>
<dbReference type="InterPro" id="IPR016036">
    <property type="entry name" value="Malonyl_transacylase_ACP-bd"/>
</dbReference>
<feature type="active site" evidence="3">
    <location>
        <position position="203"/>
    </location>
</feature>
<evidence type="ECO:0000256" key="2">
    <source>
        <dbReference type="PIRNR" id="PIRNR000446"/>
    </source>
</evidence>
<dbReference type="GO" id="GO:0004314">
    <property type="term" value="F:[acyl-carrier-protein] S-malonyltransferase activity"/>
    <property type="evidence" value="ECO:0007669"/>
    <property type="project" value="UniProtKB-EC"/>
</dbReference>
<evidence type="ECO:0000313" key="6">
    <source>
        <dbReference type="Proteomes" id="UP000676194"/>
    </source>
</evidence>
<dbReference type="InterPro" id="IPR052760">
    <property type="entry name" value="Mitochondrial_malonyltrans"/>
</dbReference>
<accession>A0A8E6B707</accession>
<dbReference type="InterPro" id="IPR004410">
    <property type="entry name" value="Malonyl_CoA-ACP_transAc_FabD"/>
</dbReference>
<dbReference type="InterPro" id="IPR016035">
    <property type="entry name" value="Acyl_Trfase/lysoPLipase"/>
</dbReference>
<feature type="domain" description="Malonyl-CoA:ACP transacylase (MAT)" evidence="4">
    <location>
        <begin position="7"/>
        <end position="299"/>
    </location>
</feature>
<gene>
    <name evidence="5" type="primary">fabD</name>
    <name evidence="5" type="ORF">KIH39_05045</name>
</gene>
<dbReference type="PIRSF" id="PIRSF000446">
    <property type="entry name" value="Mct"/>
    <property type="match status" value="1"/>
</dbReference>
<dbReference type="SUPFAM" id="SSF52151">
    <property type="entry name" value="FabD/lysophospholipase-like"/>
    <property type="match status" value="1"/>
</dbReference>